<organism evidence="3 4">
    <name type="scientific">Aestuariibaculum sediminum</name>
    <dbReference type="NCBI Taxonomy" id="2770637"/>
    <lineage>
        <taxon>Bacteria</taxon>
        <taxon>Pseudomonadati</taxon>
        <taxon>Bacteroidota</taxon>
        <taxon>Flavobacteriia</taxon>
        <taxon>Flavobacteriales</taxon>
        <taxon>Flavobacteriaceae</taxon>
    </lineage>
</organism>
<reference evidence="3 4" key="1">
    <citation type="submission" date="2020-09" db="EMBL/GenBank/DDBJ databases">
        <title>TT11 complete genome.</title>
        <authorList>
            <person name="Wu Z."/>
        </authorList>
    </citation>
    <scope>NUCLEOTIDE SEQUENCE [LARGE SCALE GENOMIC DNA]</scope>
    <source>
        <strain evidence="3 4">TT11</strain>
    </source>
</reference>
<name>A0A8J6UFV0_9FLAO</name>
<evidence type="ECO:0000313" key="4">
    <source>
        <dbReference type="Proteomes" id="UP000600588"/>
    </source>
</evidence>
<feature type="chain" id="PRO_5035163029" evidence="1">
    <location>
        <begin position="21"/>
        <end position="338"/>
    </location>
</feature>
<dbReference type="InterPro" id="IPR045175">
    <property type="entry name" value="M28_fam"/>
</dbReference>
<evidence type="ECO:0000313" key="3">
    <source>
        <dbReference type="EMBL" id="MBD0831706.1"/>
    </source>
</evidence>
<dbReference type="Pfam" id="PF04389">
    <property type="entry name" value="Peptidase_M28"/>
    <property type="match status" value="1"/>
</dbReference>
<accession>A0A8J6UFV0</accession>
<proteinExistence type="predicted"/>
<protein>
    <submittedName>
        <fullName evidence="3">M28 family peptidase</fullName>
    </submittedName>
</protein>
<dbReference type="PROSITE" id="PS00018">
    <property type="entry name" value="EF_HAND_1"/>
    <property type="match status" value="1"/>
</dbReference>
<dbReference type="SUPFAM" id="SSF53187">
    <property type="entry name" value="Zn-dependent exopeptidases"/>
    <property type="match status" value="1"/>
</dbReference>
<dbReference type="Proteomes" id="UP000600588">
    <property type="component" value="Unassembled WGS sequence"/>
</dbReference>
<dbReference type="PANTHER" id="PTHR12147:SF26">
    <property type="entry name" value="PEPTIDASE M28 DOMAIN-CONTAINING PROTEIN"/>
    <property type="match status" value="1"/>
</dbReference>
<evidence type="ECO:0000256" key="1">
    <source>
        <dbReference type="SAM" id="SignalP"/>
    </source>
</evidence>
<dbReference type="GO" id="GO:0008235">
    <property type="term" value="F:metalloexopeptidase activity"/>
    <property type="evidence" value="ECO:0007669"/>
    <property type="project" value="InterPro"/>
</dbReference>
<dbReference type="AlphaFoldDB" id="A0A8J6UFV0"/>
<sequence length="338" mass="38505">MKRIAILLCTTFLVSSCGTSQNNTKQDKTKSSVNYAQTITANELKEALYIYASDEFEGRKTGEPGQKKAVNFIKKHYQSLGIPSPLGADDYFQDIPEDYFSRKAKASENVLAYIKGSEKPEEIIIISAHLDHIGVNGNGKINNGADDDGSGTVAILEIAEAFKNAADEGNGPKRTILFLHVTGEEIGLFGSRYYTDVDPVFPLENTVADLNIDMIGRVYKKHENNRNYVYLIGSDKLSSELHNISEEINKKYINMDFDYTYNDDNDPNRFYYRSDHYNFAKNNIPVIFYFNGTHADYHRPTDTPDKIEYDLLETRTRLIFHTAWELANRDERIKVDKQ</sequence>
<dbReference type="GO" id="GO:0006508">
    <property type="term" value="P:proteolysis"/>
    <property type="evidence" value="ECO:0007669"/>
    <property type="project" value="InterPro"/>
</dbReference>
<dbReference type="InterPro" id="IPR007484">
    <property type="entry name" value="Peptidase_M28"/>
</dbReference>
<dbReference type="InterPro" id="IPR018247">
    <property type="entry name" value="EF_Hand_1_Ca_BS"/>
</dbReference>
<dbReference type="EMBL" id="JACVXB010000002">
    <property type="protein sequence ID" value="MBD0831706.1"/>
    <property type="molecule type" value="Genomic_DNA"/>
</dbReference>
<dbReference type="PROSITE" id="PS51257">
    <property type="entry name" value="PROKAR_LIPOPROTEIN"/>
    <property type="match status" value="1"/>
</dbReference>
<feature type="signal peptide" evidence="1">
    <location>
        <begin position="1"/>
        <end position="20"/>
    </location>
</feature>
<feature type="domain" description="Peptidase M28" evidence="2">
    <location>
        <begin position="109"/>
        <end position="321"/>
    </location>
</feature>
<comment type="caution">
    <text evidence="3">The sequence shown here is derived from an EMBL/GenBank/DDBJ whole genome shotgun (WGS) entry which is preliminary data.</text>
</comment>
<dbReference type="Gene3D" id="3.40.630.10">
    <property type="entry name" value="Zn peptidases"/>
    <property type="match status" value="1"/>
</dbReference>
<evidence type="ECO:0000259" key="2">
    <source>
        <dbReference type="Pfam" id="PF04389"/>
    </source>
</evidence>
<dbReference type="RefSeq" id="WP_188229498.1">
    <property type="nucleotide sequence ID" value="NZ_JACVXB010000002.1"/>
</dbReference>
<dbReference type="CDD" id="cd05660">
    <property type="entry name" value="M28_like_PA"/>
    <property type="match status" value="1"/>
</dbReference>
<gene>
    <name evidence="3" type="ORF">ICJ83_06130</name>
</gene>
<keyword evidence="4" id="KW-1185">Reference proteome</keyword>
<dbReference type="PANTHER" id="PTHR12147">
    <property type="entry name" value="METALLOPEPTIDASE M28 FAMILY MEMBER"/>
    <property type="match status" value="1"/>
</dbReference>
<keyword evidence="1" id="KW-0732">Signal</keyword>